<accession>A0A392MHC5</accession>
<evidence type="ECO:0000313" key="1">
    <source>
        <dbReference type="EMBL" id="MCH86449.1"/>
    </source>
</evidence>
<keyword evidence="2" id="KW-1185">Reference proteome</keyword>
<gene>
    <name evidence="1" type="ORF">A2U01_0007306</name>
</gene>
<organism evidence="1 2">
    <name type="scientific">Trifolium medium</name>
    <dbReference type="NCBI Taxonomy" id="97028"/>
    <lineage>
        <taxon>Eukaryota</taxon>
        <taxon>Viridiplantae</taxon>
        <taxon>Streptophyta</taxon>
        <taxon>Embryophyta</taxon>
        <taxon>Tracheophyta</taxon>
        <taxon>Spermatophyta</taxon>
        <taxon>Magnoliopsida</taxon>
        <taxon>eudicotyledons</taxon>
        <taxon>Gunneridae</taxon>
        <taxon>Pentapetalae</taxon>
        <taxon>rosids</taxon>
        <taxon>fabids</taxon>
        <taxon>Fabales</taxon>
        <taxon>Fabaceae</taxon>
        <taxon>Papilionoideae</taxon>
        <taxon>50 kb inversion clade</taxon>
        <taxon>NPAAA clade</taxon>
        <taxon>Hologalegina</taxon>
        <taxon>IRL clade</taxon>
        <taxon>Trifolieae</taxon>
        <taxon>Trifolium</taxon>
    </lineage>
</organism>
<name>A0A392MHC5_9FABA</name>
<evidence type="ECO:0000313" key="2">
    <source>
        <dbReference type="Proteomes" id="UP000265520"/>
    </source>
</evidence>
<dbReference type="Proteomes" id="UP000265520">
    <property type="component" value="Unassembled WGS sequence"/>
</dbReference>
<dbReference type="EMBL" id="LXQA010010324">
    <property type="protein sequence ID" value="MCH86449.1"/>
    <property type="molecule type" value="Genomic_DNA"/>
</dbReference>
<proteinExistence type="predicted"/>
<reference evidence="1 2" key="1">
    <citation type="journal article" date="2018" name="Front. Plant Sci.">
        <title>Red Clover (Trifolium pratense) and Zigzag Clover (T. medium) - A Picture of Genomic Similarities and Differences.</title>
        <authorList>
            <person name="Dluhosova J."/>
            <person name="Istvanek J."/>
            <person name="Nedelnik J."/>
            <person name="Repkova J."/>
        </authorList>
    </citation>
    <scope>NUCLEOTIDE SEQUENCE [LARGE SCALE GENOMIC DNA]</scope>
    <source>
        <strain evidence="2">cv. 10/8</strain>
        <tissue evidence="1">Leaf</tissue>
    </source>
</reference>
<dbReference type="AlphaFoldDB" id="A0A392MHC5"/>
<protein>
    <submittedName>
        <fullName evidence="1">Uncharacterized protein</fullName>
    </submittedName>
</protein>
<sequence length="35" mass="4139">MPPRPEKKIFFAAPLQDEDSYFDRDLSRNVPSKDK</sequence>
<feature type="non-terminal residue" evidence="1">
    <location>
        <position position="35"/>
    </location>
</feature>
<comment type="caution">
    <text evidence="1">The sequence shown here is derived from an EMBL/GenBank/DDBJ whole genome shotgun (WGS) entry which is preliminary data.</text>
</comment>